<comment type="catalytic activity">
    <reaction evidence="8 9">
        <text>N-acetyl-L-glutamate + ATP = N-acetyl-L-glutamyl 5-phosphate + ADP</text>
        <dbReference type="Rhea" id="RHEA:14629"/>
        <dbReference type="ChEBI" id="CHEBI:30616"/>
        <dbReference type="ChEBI" id="CHEBI:44337"/>
        <dbReference type="ChEBI" id="CHEBI:57936"/>
        <dbReference type="ChEBI" id="CHEBI:456216"/>
        <dbReference type="EC" id="2.7.2.8"/>
    </reaction>
</comment>
<dbReference type="SUPFAM" id="SSF53633">
    <property type="entry name" value="Carbamate kinase-like"/>
    <property type="match status" value="1"/>
</dbReference>
<evidence type="ECO:0000256" key="4">
    <source>
        <dbReference type="ARBA" id="ARBA00022679"/>
    </source>
</evidence>
<evidence type="ECO:0000256" key="9">
    <source>
        <dbReference type="HAMAP-Rule" id="MF_00082"/>
    </source>
</evidence>
<dbReference type="GO" id="GO:0005737">
    <property type="term" value="C:cytoplasm"/>
    <property type="evidence" value="ECO:0007669"/>
    <property type="project" value="UniProtKB-SubCell"/>
</dbReference>
<keyword evidence="6 9" id="KW-0418">Kinase</keyword>
<feature type="domain" description="Aspartate/glutamate/uridylate kinase" evidence="10">
    <location>
        <begin position="3"/>
        <end position="234"/>
    </location>
</feature>
<feature type="site" description="Transition state stabilizer" evidence="9">
    <location>
        <position position="215"/>
    </location>
</feature>
<dbReference type="CDD" id="cd04238">
    <property type="entry name" value="AAK_NAGK-like"/>
    <property type="match status" value="1"/>
</dbReference>
<keyword evidence="7 9" id="KW-0067">ATP-binding</keyword>
<keyword evidence="4 9" id="KW-0808">Transferase</keyword>
<dbReference type="AlphaFoldDB" id="A0A081L9H7"/>
<keyword evidence="2 9" id="KW-0055">Arginine biosynthesis</keyword>
<keyword evidence="9" id="KW-0963">Cytoplasm</keyword>
<evidence type="ECO:0000256" key="7">
    <source>
        <dbReference type="ARBA" id="ARBA00022840"/>
    </source>
</evidence>
<sequence length="258" mass="27741">MDKTIVFKCGGSVIRELSDTFYENVRSLQAAGFKLAIVHGGGPEITNMLQRLEVKTEFVDGQRKTTKPVLEVAEMVLSGTVNKYFVSELAKHDISSVGVSGKDGQMLVAEFLDQDVYGYVGEIKEVNPEMAEALMDKQFIPVIAPLSMTEECQTLNVNADLAASAVAGAMKADKLMFVTDVEGILKNGELLDVVTEQEALSLIDEGIISGGMIPKVQSALSALSGDVNEVMIVNGKGSIFTGETFKGTRIVKQKEAVL</sequence>
<proteinExistence type="inferred from homology"/>
<keyword evidence="3 9" id="KW-0028">Amino-acid biosynthesis</keyword>
<dbReference type="InterPro" id="IPR001048">
    <property type="entry name" value="Asp/Glu/Uridylate_kinase"/>
</dbReference>
<evidence type="ECO:0000313" key="11">
    <source>
        <dbReference type="EMBL" id="KEP25903.1"/>
    </source>
</evidence>
<comment type="subcellular location">
    <subcellularLocation>
        <location evidence="9">Cytoplasm</location>
    </subcellularLocation>
</comment>
<evidence type="ECO:0000256" key="5">
    <source>
        <dbReference type="ARBA" id="ARBA00022741"/>
    </source>
</evidence>
<dbReference type="NCBIfam" id="TIGR00761">
    <property type="entry name" value="argB"/>
    <property type="match status" value="1"/>
</dbReference>
<reference evidence="11 12" key="1">
    <citation type="submission" date="2012-09" db="EMBL/GenBank/DDBJ databases">
        <title>Genome Sequence of Bacillus sp. DW5-4.</title>
        <authorList>
            <person name="Lai Q."/>
            <person name="Liu Y."/>
            <person name="Shao Z."/>
        </authorList>
    </citation>
    <scope>NUCLEOTIDE SEQUENCE [LARGE SCALE GENOMIC DNA]</scope>
    <source>
        <strain evidence="11 12">DW5-4</strain>
    </source>
</reference>
<dbReference type="EMBL" id="JOTP01000015">
    <property type="protein sequence ID" value="KEP25903.1"/>
    <property type="molecule type" value="Genomic_DNA"/>
</dbReference>
<dbReference type="GO" id="GO:0005524">
    <property type="term" value="F:ATP binding"/>
    <property type="evidence" value="ECO:0007669"/>
    <property type="project" value="UniProtKB-UniRule"/>
</dbReference>
<organism evidence="11 12">
    <name type="scientific">Bacillus zhangzhouensis</name>
    <dbReference type="NCBI Taxonomy" id="1178540"/>
    <lineage>
        <taxon>Bacteria</taxon>
        <taxon>Bacillati</taxon>
        <taxon>Bacillota</taxon>
        <taxon>Bacilli</taxon>
        <taxon>Bacillales</taxon>
        <taxon>Bacillaceae</taxon>
        <taxon>Bacillus</taxon>
    </lineage>
</organism>
<dbReference type="Gene3D" id="3.40.1160.10">
    <property type="entry name" value="Acetylglutamate kinase-like"/>
    <property type="match status" value="1"/>
</dbReference>
<evidence type="ECO:0000256" key="2">
    <source>
        <dbReference type="ARBA" id="ARBA00022571"/>
    </source>
</evidence>
<dbReference type="GO" id="GO:0003991">
    <property type="term" value="F:acetylglutamate kinase activity"/>
    <property type="evidence" value="ECO:0007669"/>
    <property type="project" value="UniProtKB-UniRule"/>
</dbReference>
<feature type="site" description="Transition state stabilizer" evidence="9">
    <location>
        <position position="8"/>
    </location>
</feature>
<dbReference type="eggNOG" id="COG0548">
    <property type="taxonomic scope" value="Bacteria"/>
</dbReference>
<feature type="binding site" evidence="9">
    <location>
        <position position="63"/>
    </location>
    <ligand>
        <name>substrate</name>
    </ligand>
</feature>
<comment type="similarity">
    <text evidence="9">Belongs to the acetylglutamate kinase family. ArgB subfamily.</text>
</comment>
<evidence type="ECO:0000259" key="10">
    <source>
        <dbReference type="Pfam" id="PF00696"/>
    </source>
</evidence>
<protein>
    <recommendedName>
        <fullName evidence="9">Acetylglutamate kinase</fullName>
        <ecNumber evidence="9">2.7.2.8</ecNumber>
    </recommendedName>
    <alternativeName>
        <fullName evidence="9">N-acetyl-L-glutamate 5-phosphotransferase</fullName>
    </alternativeName>
    <alternativeName>
        <fullName evidence="9">NAG kinase</fullName>
        <shortName evidence="9">NAGK</shortName>
    </alternativeName>
</protein>
<comment type="pathway">
    <text evidence="1 9">Amino-acid biosynthesis; L-arginine biosynthesis; N(2)-acetyl-L-ornithine from L-glutamate: step 2/4.</text>
</comment>
<evidence type="ECO:0000256" key="3">
    <source>
        <dbReference type="ARBA" id="ARBA00022605"/>
    </source>
</evidence>
<dbReference type="PIRSF" id="PIRSF000728">
    <property type="entry name" value="NAGK"/>
    <property type="match status" value="1"/>
</dbReference>
<gene>
    <name evidence="9" type="primary">argB</name>
    <name evidence="11" type="ORF">BA70_05285</name>
</gene>
<name>A0A081L9H7_9BACI</name>
<dbReference type="FunFam" id="3.40.1160.10:FF:000004">
    <property type="entry name" value="Acetylglutamate kinase"/>
    <property type="match status" value="1"/>
</dbReference>
<dbReference type="Pfam" id="PF00696">
    <property type="entry name" value="AA_kinase"/>
    <property type="match status" value="1"/>
</dbReference>
<accession>A0A081L9H7</accession>
<dbReference type="UniPathway" id="UPA00068">
    <property type="reaction ID" value="UER00107"/>
</dbReference>
<feature type="binding site" evidence="9">
    <location>
        <begin position="41"/>
        <end position="42"/>
    </location>
    <ligand>
        <name>substrate</name>
    </ligand>
</feature>
<evidence type="ECO:0000256" key="8">
    <source>
        <dbReference type="ARBA" id="ARBA00048141"/>
    </source>
</evidence>
<dbReference type="GO" id="GO:0042450">
    <property type="term" value="P:L-arginine biosynthetic process via ornithine"/>
    <property type="evidence" value="ECO:0007669"/>
    <property type="project" value="UniProtKB-UniRule"/>
</dbReference>
<evidence type="ECO:0000256" key="6">
    <source>
        <dbReference type="ARBA" id="ARBA00022777"/>
    </source>
</evidence>
<comment type="caution">
    <text evidence="11">The sequence shown here is derived from an EMBL/GenBank/DDBJ whole genome shotgun (WGS) entry which is preliminary data.</text>
</comment>
<dbReference type="PANTHER" id="PTHR23342:SF0">
    <property type="entry name" value="N-ACETYLGLUTAMATE SYNTHASE, MITOCHONDRIAL"/>
    <property type="match status" value="1"/>
</dbReference>
<dbReference type="Proteomes" id="UP000028091">
    <property type="component" value="Unassembled WGS sequence"/>
</dbReference>
<evidence type="ECO:0000256" key="1">
    <source>
        <dbReference type="ARBA" id="ARBA00004828"/>
    </source>
</evidence>
<feature type="binding site" evidence="9">
    <location>
        <position position="156"/>
    </location>
    <ligand>
        <name>substrate</name>
    </ligand>
</feature>
<comment type="function">
    <text evidence="9">Catalyzes the ATP-dependent phosphorylation of N-acetyl-L-glutamate.</text>
</comment>
<dbReference type="InterPro" id="IPR037528">
    <property type="entry name" value="ArgB"/>
</dbReference>
<keyword evidence="12" id="KW-1185">Reference proteome</keyword>
<dbReference type="RefSeq" id="WP_034322965.1">
    <property type="nucleotide sequence ID" value="NZ_JOTP01000015.1"/>
</dbReference>
<dbReference type="InterPro" id="IPR036393">
    <property type="entry name" value="AceGlu_kinase-like_sf"/>
</dbReference>
<evidence type="ECO:0000313" key="12">
    <source>
        <dbReference type="Proteomes" id="UP000028091"/>
    </source>
</evidence>
<dbReference type="PANTHER" id="PTHR23342">
    <property type="entry name" value="N-ACETYLGLUTAMATE SYNTHASE"/>
    <property type="match status" value="1"/>
</dbReference>
<dbReference type="HAMAP" id="MF_00082">
    <property type="entry name" value="ArgB"/>
    <property type="match status" value="1"/>
</dbReference>
<dbReference type="EC" id="2.7.2.8" evidence="9"/>
<keyword evidence="5 9" id="KW-0547">Nucleotide-binding</keyword>
<dbReference type="OrthoDB" id="9803155at2"/>
<dbReference type="InterPro" id="IPR004662">
    <property type="entry name" value="AcgluKinase_fam"/>
</dbReference>